<organism evidence="2 3">
    <name type="scientific">Dibothriocephalus latus</name>
    <name type="common">Fish tapeworm</name>
    <name type="synonym">Diphyllobothrium latum</name>
    <dbReference type="NCBI Taxonomy" id="60516"/>
    <lineage>
        <taxon>Eukaryota</taxon>
        <taxon>Metazoa</taxon>
        <taxon>Spiralia</taxon>
        <taxon>Lophotrochozoa</taxon>
        <taxon>Platyhelminthes</taxon>
        <taxon>Cestoda</taxon>
        <taxon>Eucestoda</taxon>
        <taxon>Diphyllobothriidea</taxon>
        <taxon>Diphyllobothriidae</taxon>
        <taxon>Dibothriocephalus</taxon>
    </lineage>
</organism>
<keyword evidence="3" id="KW-1185">Reference proteome</keyword>
<evidence type="ECO:0000256" key="1">
    <source>
        <dbReference type="SAM" id="SignalP"/>
    </source>
</evidence>
<reference evidence="2 3" key="1">
    <citation type="submission" date="2018-11" db="EMBL/GenBank/DDBJ databases">
        <authorList>
            <consortium name="Pathogen Informatics"/>
        </authorList>
    </citation>
    <scope>NUCLEOTIDE SEQUENCE [LARGE SCALE GENOMIC DNA]</scope>
</reference>
<feature type="chain" id="PRO_5018287648" evidence="1">
    <location>
        <begin position="22"/>
        <end position="97"/>
    </location>
</feature>
<protein>
    <submittedName>
        <fullName evidence="2">Uncharacterized protein</fullName>
    </submittedName>
</protein>
<gene>
    <name evidence="2" type="ORF">DILT_LOCUS4259</name>
</gene>
<sequence>MLRNMLQIAVIAALLVISTEAYTRAELRACVVGHSLIPLMGKYRVCCTYPEWMCGSKMAYGSGATWSEAAETAGKSNGVNWFCRLFATCEGVESIMG</sequence>
<dbReference type="AlphaFoldDB" id="A0A3P6VDX3"/>
<keyword evidence="1" id="KW-0732">Signal</keyword>
<accession>A0A3P6VDX3</accession>
<evidence type="ECO:0000313" key="2">
    <source>
        <dbReference type="EMBL" id="VDK88681.1"/>
    </source>
</evidence>
<name>A0A3P6VDX3_DIBLA</name>
<dbReference type="EMBL" id="UYRU01045134">
    <property type="protein sequence ID" value="VDK88681.1"/>
    <property type="molecule type" value="Genomic_DNA"/>
</dbReference>
<proteinExistence type="predicted"/>
<feature type="signal peptide" evidence="1">
    <location>
        <begin position="1"/>
        <end position="21"/>
    </location>
</feature>
<dbReference type="OrthoDB" id="10350756at2759"/>
<dbReference type="Proteomes" id="UP000281553">
    <property type="component" value="Unassembled WGS sequence"/>
</dbReference>
<evidence type="ECO:0000313" key="3">
    <source>
        <dbReference type="Proteomes" id="UP000281553"/>
    </source>
</evidence>